<keyword evidence="8" id="KW-0130">Cell adhesion</keyword>
<evidence type="ECO:0000256" key="3">
    <source>
        <dbReference type="ARBA" id="ARBA00022553"/>
    </source>
</evidence>
<dbReference type="FunFam" id="2.60.40.60:FF:000158">
    <property type="entry name" value="Dachsous cadherin-related 1"/>
    <property type="match status" value="1"/>
</dbReference>
<evidence type="ECO:0000313" key="19">
    <source>
        <dbReference type="Proteomes" id="UP000515152"/>
    </source>
</evidence>
<dbReference type="InterPro" id="IPR020894">
    <property type="entry name" value="Cadherin_CS"/>
</dbReference>
<feature type="compositionally biased region" description="Basic and acidic residues" evidence="16">
    <location>
        <begin position="3286"/>
        <end position="3295"/>
    </location>
</feature>
<feature type="domain" description="Cadherin" evidence="18">
    <location>
        <begin position="2379"/>
        <end position="2483"/>
    </location>
</feature>
<feature type="compositionally biased region" description="Polar residues" evidence="16">
    <location>
        <begin position="3275"/>
        <end position="3285"/>
    </location>
</feature>
<dbReference type="Proteomes" id="UP000515152">
    <property type="component" value="Chromosome 8"/>
</dbReference>
<evidence type="ECO:0000256" key="11">
    <source>
        <dbReference type="ARBA" id="ARBA00023180"/>
    </source>
</evidence>
<evidence type="ECO:0000256" key="5">
    <source>
        <dbReference type="ARBA" id="ARBA00022729"/>
    </source>
</evidence>
<comment type="subunit">
    <text evidence="12">Heterophilic interaction with FAT4; this interaction affects their respective protein levels.</text>
</comment>
<feature type="domain" description="Cadherin" evidence="18">
    <location>
        <begin position="691"/>
        <end position="795"/>
    </location>
</feature>
<dbReference type="GO" id="GO:0003007">
    <property type="term" value="P:heart morphogenesis"/>
    <property type="evidence" value="ECO:0007669"/>
    <property type="project" value="UniProtKB-ARBA"/>
</dbReference>
<keyword evidence="6" id="KW-0677">Repeat</keyword>
<dbReference type="FunFam" id="2.60.40.60:FF:000254">
    <property type="entry name" value="Dachsous cadherin-related 1"/>
    <property type="match status" value="1"/>
</dbReference>
<feature type="compositionally biased region" description="Low complexity" evidence="16">
    <location>
        <begin position="3244"/>
        <end position="3270"/>
    </location>
</feature>
<dbReference type="FunFam" id="2.60.40.60:FF:000225">
    <property type="entry name" value="Dachsous cadherin-related 1"/>
    <property type="match status" value="1"/>
</dbReference>
<accession>A0A6P3W6U2</accession>
<dbReference type="GO" id="GO:0007163">
    <property type="term" value="P:establishment or maintenance of cell polarity"/>
    <property type="evidence" value="ECO:0007669"/>
    <property type="project" value="UniProtKB-ARBA"/>
</dbReference>
<dbReference type="CDD" id="cd11304">
    <property type="entry name" value="Cadherin_repeat"/>
    <property type="match status" value="27"/>
</dbReference>
<feature type="domain" description="Cadherin" evidence="18">
    <location>
        <begin position="1551"/>
        <end position="1655"/>
    </location>
</feature>
<dbReference type="PROSITE" id="PS00232">
    <property type="entry name" value="CADHERIN_1"/>
    <property type="match status" value="13"/>
</dbReference>
<name>A0A6P3W6U2_CLUHA</name>
<keyword evidence="10 17" id="KW-0472">Membrane</keyword>
<dbReference type="SMART" id="SM00112">
    <property type="entry name" value="CA"/>
    <property type="match status" value="26"/>
</dbReference>
<dbReference type="KEGG" id="char:105907404"/>
<feature type="compositionally biased region" description="Gly residues" evidence="16">
    <location>
        <begin position="2990"/>
        <end position="3000"/>
    </location>
</feature>
<dbReference type="GO" id="GO:0005509">
    <property type="term" value="F:calcium ion binding"/>
    <property type="evidence" value="ECO:0007669"/>
    <property type="project" value="UniProtKB-UniRule"/>
</dbReference>
<dbReference type="InterPro" id="IPR015919">
    <property type="entry name" value="Cadherin-like_sf"/>
</dbReference>
<evidence type="ECO:0000256" key="17">
    <source>
        <dbReference type="SAM" id="Phobius"/>
    </source>
</evidence>
<feature type="domain" description="Cadherin" evidence="18">
    <location>
        <begin position="2601"/>
        <end position="2703"/>
    </location>
</feature>
<dbReference type="FunFam" id="2.60.40.60:FF:000153">
    <property type="entry name" value="Dachsous cadherin-related 2"/>
    <property type="match status" value="1"/>
</dbReference>
<dbReference type="PANTHER" id="PTHR24027">
    <property type="entry name" value="CADHERIN-23"/>
    <property type="match status" value="1"/>
</dbReference>
<feature type="domain" description="Cadherin" evidence="18">
    <location>
        <begin position="48"/>
        <end position="147"/>
    </location>
</feature>
<evidence type="ECO:0000256" key="6">
    <source>
        <dbReference type="ARBA" id="ARBA00022737"/>
    </source>
</evidence>
<dbReference type="PANTHER" id="PTHR24027:SF423">
    <property type="entry name" value="PROTOCADHERIN-16"/>
    <property type="match status" value="1"/>
</dbReference>
<protein>
    <recommendedName>
        <fullName evidence="13">Protocadherin-16</fullName>
    </recommendedName>
    <alternativeName>
        <fullName evidence="14">Protein dachsous homolog 1</fullName>
    </alternativeName>
</protein>
<dbReference type="InterPro" id="IPR039808">
    <property type="entry name" value="Cadherin"/>
</dbReference>
<feature type="domain" description="Cadherin" evidence="18">
    <location>
        <begin position="148"/>
        <end position="259"/>
    </location>
</feature>
<keyword evidence="19" id="KW-1185">Reference proteome</keyword>
<feature type="domain" description="Cadherin" evidence="18">
    <location>
        <begin position="1005"/>
        <end position="1121"/>
    </location>
</feature>
<dbReference type="FunFam" id="2.60.40.60:FF:000150">
    <property type="entry name" value="Dachsous cadherin-related 1"/>
    <property type="match status" value="1"/>
</dbReference>
<feature type="domain" description="Cadherin" evidence="18">
    <location>
        <begin position="584"/>
        <end position="690"/>
    </location>
</feature>
<feature type="transmembrane region" description="Helical" evidence="17">
    <location>
        <begin position="2923"/>
        <end position="2949"/>
    </location>
</feature>
<feature type="domain" description="Cadherin" evidence="18">
    <location>
        <begin position="796"/>
        <end position="898"/>
    </location>
</feature>
<keyword evidence="11" id="KW-0325">Glycoprotein</keyword>
<keyword evidence="3" id="KW-0597">Phosphoprotein</keyword>
<dbReference type="GeneID" id="105907404"/>
<feature type="region of interest" description="Disordered" evidence="16">
    <location>
        <begin position="2984"/>
        <end position="3026"/>
    </location>
</feature>
<reference evidence="20" key="1">
    <citation type="submission" date="2025-08" db="UniProtKB">
        <authorList>
            <consortium name="RefSeq"/>
        </authorList>
    </citation>
    <scope>IDENTIFICATION</scope>
</reference>
<dbReference type="FunFam" id="2.60.40.60:FF:000319">
    <property type="entry name" value="FAT atypical cadherin 1b"/>
    <property type="match status" value="1"/>
</dbReference>
<evidence type="ECO:0000313" key="20">
    <source>
        <dbReference type="RefSeq" id="XP_012691177.2"/>
    </source>
</evidence>
<feature type="domain" description="Cadherin" evidence="18">
    <location>
        <begin position="1862"/>
        <end position="1966"/>
    </location>
</feature>
<feature type="region of interest" description="Disordered" evidence="16">
    <location>
        <begin position="3178"/>
        <end position="3224"/>
    </location>
</feature>
<feature type="domain" description="Cadherin" evidence="18">
    <location>
        <begin position="2484"/>
        <end position="2600"/>
    </location>
</feature>
<feature type="domain" description="Cadherin" evidence="18">
    <location>
        <begin position="1758"/>
        <end position="1861"/>
    </location>
</feature>
<keyword evidence="4 17" id="KW-0812">Transmembrane</keyword>
<evidence type="ECO:0000256" key="9">
    <source>
        <dbReference type="ARBA" id="ARBA00022989"/>
    </source>
</evidence>
<dbReference type="GO" id="GO:0045296">
    <property type="term" value="F:cadherin binding"/>
    <property type="evidence" value="ECO:0007669"/>
    <property type="project" value="TreeGrafter"/>
</dbReference>
<dbReference type="FunFam" id="2.60.40.60:FF:000081">
    <property type="entry name" value="protocadherin Fat 4"/>
    <property type="match status" value="1"/>
</dbReference>
<keyword evidence="9 17" id="KW-1133">Transmembrane helix</keyword>
<evidence type="ECO:0000256" key="10">
    <source>
        <dbReference type="ARBA" id="ARBA00023136"/>
    </source>
</evidence>
<keyword evidence="2" id="KW-1003">Cell membrane</keyword>
<evidence type="ECO:0000259" key="18">
    <source>
        <dbReference type="PROSITE" id="PS50268"/>
    </source>
</evidence>
<feature type="domain" description="Cadherin" evidence="18">
    <location>
        <begin position="2071"/>
        <end position="2173"/>
    </location>
</feature>
<dbReference type="GO" id="GO:0016342">
    <property type="term" value="C:catenin complex"/>
    <property type="evidence" value="ECO:0007669"/>
    <property type="project" value="TreeGrafter"/>
</dbReference>
<dbReference type="FunFam" id="2.60.40.60:FF:000201">
    <property type="entry name" value="Dachsous cadherin-related 1"/>
    <property type="match status" value="1"/>
</dbReference>
<evidence type="ECO:0000256" key="4">
    <source>
        <dbReference type="ARBA" id="ARBA00022692"/>
    </source>
</evidence>
<dbReference type="Pfam" id="PF00028">
    <property type="entry name" value="Cadherin"/>
    <property type="match status" value="25"/>
</dbReference>
<evidence type="ECO:0000256" key="7">
    <source>
        <dbReference type="ARBA" id="ARBA00022837"/>
    </source>
</evidence>
<keyword evidence="5" id="KW-0732">Signal</keyword>
<dbReference type="PROSITE" id="PS50268">
    <property type="entry name" value="CADHERIN_2"/>
    <property type="match status" value="27"/>
</dbReference>
<dbReference type="GO" id="GO:0016477">
    <property type="term" value="P:cell migration"/>
    <property type="evidence" value="ECO:0007669"/>
    <property type="project" value="TreeGrafter"/>
</dbReference>
<keyword evidence="7 15" id="KW-0106">Calcium</keyword>
<feature type="domain" description="Cadherin" evidence="18">
    <location>
        <begin position="1122"/>
        <end position="1224"/>
    </location>
</feature>
<feature type="domain" description="Cadherin" evidence="18">
    <location>
        <begin position="1967"/>
        <end position="2070"/>
    </location>
</feature>
<dbReference type="FunFam" id="2.60.40.60:FF:000104">
    <property type="entry name" value="cadherin-23 isoform X1"/>
    <property type="match status" value="1"/>
</dbReference>
<dbReference type="InterPro" id="IPR002126">
    <property type="entry name" value="Cadherin-like_dom"/>
</dbReference>
<evidence type="ECO:0000256" key="16">
    <source>
        <dbReference type="SAM" id="MobiDB-lite"/>
    </source>
</evidence>
<feature type="domain" description="Cadherin" evidence="18">
    <location>
        <begin position="2809"/>
        <end position="2921"/>
    </location>
</feature>
<evidence type="ECO:0000256" key="15">
    <source>
        <dbReference type="PROSITE-ProRule" id="PRU00043"/>
    </source>
</evidence>
<dbReference type="GO" id="GO:0007156">
    <property type="term" value="P:homophilic cell adhesion via plasma membrane adhesion molecules"/>
    <property type="evidence" value="ECO:0007669"/>
    <property type="project" value="InterPro"/>
</dbReference>
<dbReference type="FunFam" id="2.60.40.60:FF:000226">
    <property type="entry name" value="Dachsous, isoform B"/>
    <property type="match status" value="1"/>
</dbReference>
<feature type="domain" description="Cadherin" evidence="18">
    <location>
        <begin position="1441"/>
        <end position="1551"/>
    </location>
</feature>
<dbReference type="GO" id="GO:0008013">
    <property type="term" value="F:beta-catenin binding"/>
    <property type="evidence" value="ECO:0007669"/>
    <property type="project" value="TreeGrafter"/>
</dbReference>
<feature type="domain" description="Cadherin" evidence="18">
    <location>
        <begin position="2278"/>
        <end position="2378"/>
    </location>
</feature>
<sequence length="3295" mass="355303">MTISRGSEANAHGPFERRGTSWRWTALLLLHVGLEVIGVLSSVALGAQEGTLGLKLDEEQPAGTIVGDISAGLPPGITASLYFISDHDDKGVGNDLLIDETTGIIKTARRLDREERDHYSFTAVTMTGVTVQVSITVNDINDHSPSFPKSKALLKIPEHTAVGTRFSLDPATDADEDQFTTQGYVIKDGNVGQVFRLETKRSANTILYLDLVVNGVLDREKRSSYSLVLEAFDGGNPKRTGQMTLDVTVQDVNDHAPVFNQSRYHAIISESLPQGSNILQVFASDADEGDNGLVLYEINRRQSDPDRYFVVDPRSGIITLNKPLDYEVRKVHELVVQARDNASHPEITNAFVTIHVRDYNDNQPTMTIIFLSEDGSPRISEGAQPGQYVARISVSDPDYGEYSNVNVSLEGGDGKFALKTKDSIIYLIYVDQALDRETRDTYELRVLATDSGTPPLRAESSFTIQVMDINDNPPLFDQQAYKQTIPEVVYPGSFVLQVTARDKDTGPNGEVRYSLLPDAGAHSDWFSIDPVTGIITTVLQLDYESNPKPRVTVVATDAGRPPLSSTAVVEISLQDINDNTPVFSNSHYNVSIKENTAPGTCFLEVTATDGDRGSFGAIAYSIGSGVGSTVPSQFTIHKETGQICTGESVDRDEGADSYDFTVTAVDGGGLSSVAHVRVALEDINDNRPTFYPLQYAVSLSTQSAPGTSVIKVTASDPDAGENGRVTYRTVPGGGSGFFTLNKDTGVISLSRSLHGKANTVISMVISGKDGGGLTAPVNARVNISVVEGSVAPPVFEQAQYFFTVSEDVLRGTEVGVVHASSRTGVSKDIFYTISAGDPDGYFTVDSETGALRTSLPLDHEACSSLNLEVQAHTGSPPAFGHARVRITIADVNDNPPAFLPSSSESLLLPEATKMGTVVYRVQAEDRDSGPNGQLSFDLVSAGGQRTFGVERSSGDVRLIGALSYESAPRYDLQVVAKDSGAPQLSATFTLVVHVQAENDQGPVFDTLNYRVELKEGTALNTRVLQVRARHRDGGSNGAAASGGSATSAPLSYHLQPDGDSAGFGILPDSGWLFVKSALDREAKDIYLLTVLATSGSGHLKKTGSATVRVSVTDENDNSPRLSQERVFLAVRENLPEGTGFGRVAATDRDAGLNSRLTYRLLHSDRHFQINSQTGEISTRTELDREHQSSYQVVVVVQDGGTPPRSATGTAHITVLDDNDNAPAFSHTQPGKETLIQVTEGVPPGTLLGTIQAKDLDEGENGTIFYSLSGVRAERFSLNPNTGELRSASPLRSSEKAEYTLTVSASDRGSPPMSSSNTLRIQVQSSVRASPKPNTLSMTINSVEGAKPGTVIGSVRSHDQRDISLDGQVTYVVVGGSDEDGTFMLDRLTGELYLARELDYEKGAQYTLQIEVDDFSMAYPSTHMVQLNINVQDSNNHAPHFPEDPVTIVIPENTPSGSSIYTFQATDRDGSGPNSEVRYSIEKCWPDNPDLLSLDPITGVLTLGQELDHEATSSLFLVVRATDSCLDPSQRLWGAVTARIYVTDENDNAPVFSSPTAVSVMEDQPVGFVVLYVMARDADQGENGRVSYRIQTGNTAGRFSLNPNTGSLSILKALDREEQDTFNLTIVAEDHGTPQHSTTQVLSVQVIDVNDEAPRFEKSRFEALIQENEEPGSTVLTVSATDRDQGPNGHVTYGGLSEEGFAIDPVTGVITVTKALDRELQDHYTLTVYAKDGGMPPNFATATVHISVLDENDNAPVFGRPQYSLEVPENQAPVELCVLRATDQDSGEAGALEYRIIAGDPDRDFQLDSTSGALSSSRGLDRETRASYTLEVAAQDRGTPPLSSVAQVQIFVLDVNDNSPVFQRASYTVDIPEDTATGTLVLEVSASDADDDSNGKIMYFLSHEAGGAFAIDPDSGHITTAMPLDRERRNSYSFQVVAVDCSPAAPRNATAQVTVTIQDINDNAPFFIQDPLIINVSSGSVATHQVVASMRAEDKDFGANGSVFYRFASPVRGFTINSLTGEIRASEALHTLTQTQRTLIVEAMDQGSPSQSSLGVVIIYVREQDYSGVRFSRAARDVSLQENAAKGTAVAQAQAHFPDGSRKGISYSIFSGNRQQSFSISANTGEIWVQSSNGLDFEDTPRLRLVVKAETTSSISFMAMNLILQDINDNFPRFQLQNYVAYMREAQGYDAPIIQVLAEDVDQGQNGQVTYSIQSSSMSGLFKIDPVTGSITTAAIMDREIWTQTKLVVTATDRGSPRLVGTAVLTVIIVDLNDNSPTIPLPLEVRVPENSLIGTEITLVTGNDVDSGPALSYTLQLDAPSQGKFGIHRYNGRVSLTAPLDFEERTWYTLTIQASDSKHKSEANLTILVEDVNDNVPTFSQDLYQVTLPEHSPPGSPIVTVTATDRDSGENGKVTYRVMSSSRDGFYVDPNNGTLFINQKAEFDPERPSVNVVIEACDGGTPALSSITTVQVQLTDVNDNAPMFHQSEYRATVPEDQLPGATILTLEAVDGDMSQENSGFDFDIASGNSGNTFQIESSVRFIEGHGFQTVGTLILAEPLDFETTPRYNLTIVVSDRGVPQRSSSVPAVITVNDVNDNPPLFSRAEYAVVLNEGAGSGTEVLRLTATDPDSAPNAEIQYSISSGDDMELFFIDQWTGALRLQQPLDRESRSSHVIIVQASDGHGHFALAPVTLEVKDVNDNRPYFPIETITANIRENQPPNSHVTVLHAIDYDTGIYGQLKYFMVDRSGLGRDSFQVDQSTGEVRTRTTFDFEKVNSFNFVAVAVDAGNNSATVTVQVYVTGVDEYDPTFTTTDFSFVVPEGAKKGQSIGQVQAMDEDGGVDGIVLYSFPNPSPYFDVNKTTGVVFLKMDSSSSHSSSGRSKRDTRLMTVDITAHSPLDTSRVTIAQISIDVTNSNFGLAPDLNILLICIIAASLGVVVILVIIAIALYVVKSKRRKKAQDTSNRAVASGVALQKLDESKSGERIYHQTLPGYGGDQGGTGGAQYPRGGSLDPSHSSGRGSAEAAEDDEIRMINEYPRVASITSSMQEHISARGPDSGIQQDADQLSDISCEPGALDASQWFKGKKLGSLSGTLLSGQLPVYRDEGGGYLGVGRGLNISHPKDYAFPEDGKPAVDGSLTAIVASDEELRGSYNWDYLLNWCPQFQPLANVFTEIARLKDETIPPNNPRRPFQPKAKTDPKPRIDPPPLITSVAHPGAKSVPPKPAIGRTFPHLTSLRRSPISHEGSISSAAMSPSFSPSLSPLAARSPAVSPFGVTQGPSTSMISTTDRSEDSEMRI</sequence>
<evidence type="ECO:0000256" key="1">
    <source>
        <dbReference type="ARBA" id="ARBA00004251"/>
    </source>
</evidence>
<evidence type="ECO:0000256" key="12">
    <source>
        <dbReference type="ARBA" id="ARBA00062150"/>
    </source>
</evidence>
<dbReference type="Gene3D" id="2.60.40.60">
    <property type="entry name" value="Cadherins"/>
    <property type="match status" value="27"/>
</dbReference>
<evidence type="ECO:0000256" key="2">
    <source>
        <dbReference type="ARBA" id="ARBA00022475"/>
    </source>
</evidence>
<comment type="subcellular location">
    <subcellularLocation>
        <location evidence="1">Cell membrane</location>
        <topology evidence="1">Single-pass type I membrane protein</topology>
    </subcellularLocation>
</comment>
<proteinExistence type="predicted"/>
<dbReference type="SUPFAM" id="SSF49313">
    <property type="entry name" value="Cadherin-like"/>
    <property type="match status" value="27"/>
</dbReference>
<dbReference type="OrthoDB" id="6252479at2759"/>
<feature type="region of interest" description="Disordered" evidence="16">
    <location>
        <begin position="3236"/>
        <end position="3295"/>
    </location>
</feature>
<feature type="domain" description="Cadherin" evidence="18">
    <location>
        <begin position="1656"/>
        <end position="1757"/>
    </location>
</feature>
<dbReference type="FunFam" id="2.60.40.60:FF:000140">
    <property type="entry name" value="Dachsous cadherin-related 1"/>
    <property type="match status" value="1"/>
</dbReference>
<dbReference type="FunFam" id="2.60.40.60:FF:000020">
    <property type="entry name" value="Dachsous cadherin-related 1b"/>
    <property type="match status" value="9"/>
</dbReference>
<feature type="domain" description="Cadherin" evidence="18">
    <location>
        <begin position="379"/>
        <end position="476"/>
    </location>
</feature>
<feature type="region of interest" description="Disordered" evidence="16">
    <location>
        <begin position="1302"/>
        <end position="1333"/>
    </location>
</feature>
<dbReference type="FunFam" id="2.60.40.60:FF:000102">
    <property type="entry name" value="Dachsous cadherin-related 1b"/>
    <property type="match status" value="1"/>
</dbReference>
<feature type="domain" description="Cadherin" evidence="18">
    <location>
        <begin position="2704"/>
        <end position="2808"/>
    </location>
</feature>
<evidence type="ECO:0000256" key="13">
    <source>
        <dbReference type="ARBA" id="ARBA00072299"/>
    </source>
</evidence>
<feature type="domain" description="Cadherin" evidence="18">
    <location>
        <begin position="900"/>
        <end position="1004"/>
    </location>
</feature>
<dbReference type="FunFam" id="2.60.40.60:FF:000060">
    <property type="entry name" value="Putative cadherin-23"/>
    <property type="match status" value="1"/>
</dbReference>
<evidence type="ECO:0000256" key="14">
    <source>
        <dbReference type="ARBA" id="ARBA00079083"/>
    </source>
</evidence>
<evidence type="ECO:0000256" key="8">
    <source>
        <dbReference type="ARBA" id="ARBA00022889"/>
    </source>
</evidence>
<feature type="domain" description="Cadherin" evidence="18">
    <location>
        <begin position="1333"/>
        <end position="1440"/>
    </location>
</feature>
<dbReference type="GO" id="GO:0003183">
    <property type="term" value="P:mitral valve morphogenesis"/>
    <property type="evidence" value="ECO:0007669"/>
    <property type="project" value="UniProtKB-ARBA"/>
</dbReference>
<dbReference type="RefSeq" id="XP_012691177.2">
    <property type="nucleotide sequence ID" value="XM_012835723.3"/>
</dbReference>
<feature type="domain" description="Cadherin" evidence="18">
    <location>
        <begin position="260"/>
        <end position="366"/>
    </location>
</feature>
<feature type="domain" description="Cadherin" evidence="18">
    <location>
        <begin position="1229"/>
        <end position="1332"/>
    </location>
</feature>
<dbReference type="FunFam" id="2.60.40.60:FF:000007">
    <property type="entry name" value="Protocadherin alpha 2"/>
    <property type="match status" value="1"/>
</dbReference>
<gene>
    <name evidence="20" type="primary">LOC105907404</name>
</gene>
<dbReference type="PRINTS" id="PR00205">
    <property type="entry name" value="CADHERIN"/>
</dbReference>
<feature type="domain" description="Cadherin" evidence="18">
    <location>
        <begin position="477"/>
        <end position="583"/>
    </location>
</feature>
<dbReference type="FunFam" id="2.60.40.60:FF:000035">
    <property type="entry name" value="Protocadherin Fat 3"/>
    <property type="match status" value="2"/>
</dbReference>
<feature type="domain" description="Cadherin" evidence="18">
    <location>
        <begin position="2174"/>
        <end position="2278"/>
    </location>
</feature>
<dbReference type="FunFam" id="2.60.40.60:FF:000116">
    <property type="entry name" value="Dachsous cadherin-related 2"/>
    <property type="match status" value="1"/>
</dbReference>
<dbReference type="GO" id="GO:0048729">
    <property type="term" value="P:tissue morphogenesis"/>
    <property type="evidence" value="ECO:0007669"/>
    <property type="project" value="UniProtKB-ARBA"/>
</dbReference>
<organism evidence="19 20">
    <name type="scientific">Clupea harengus</name>
    <name type="common">Atlantic herring</name>
    <dbReference type="NCBI Taxonomy" id="7950"/>
    <lineage>
        <taxon>Eukaryota</taxon>
        <taxon>Metazoa</taxon>
        <taxon>Chordata</taxon>
        <taxon>Craniata</taxon>
        <taxon>Vertebrata</taxon>
        <taxon>Euteleostomi</taxon>
        <taxon>Actinopterygii</taxon>
        <taxon>Neopterygii</taxon>
        <taxon>Teleostei</taxon>
        <taxon>Clupei</taxon>
        <taxon>Clupeiformes</taxon>
        <taxon>Clupeoidei</taxon>
        <taxon>Clupeidae</taxon>
        <taxon>Clupea</taxon>
    </lineage>
</organism>